<comment type="caution">
    <text evidence="2">The sequence shown here is derived from an EMBL/GenBank/DDBJ whole genome shotgun (WGS) entry which is preliminary data.</text>
</comment>
<accession>A0A5M3MDI6</accession>
<gene>
    <name evidence="2" type="ORF">CONPUDRAFT_84444</name>
</gene>
<feature type="region of interest" description="Disordered" evidence="1">
    <location>
        <begin position="1"/>
        <end position="25"/>
    </location>
</feature>
<reference evidence="3" key="1">
    <citation type="journal article" date="2012" name="Science">
        <title>The Paleozoic origin of enzymatic lignin decomposition reconstructed from 31 fungal genomes.</title>
        <authorList>
            <person name="Floudas D."/>
            <person name="Binder M."/>
            <person name="Riley R."/>
            <person name="Barry K."/>
            <person name="Blanchette R.A."/>
            <person name="Henrissat B."/>
            <person name="Martinez A.T."/>
            <person name="Otillar R."/>
            <person name="Spatafora J.W."/>
            <person name="Yadav J.S."/>
            <person name="Aerts A."/>
            <person name="Benoit I."/>
            <person name="Boyd A."/>
            <person name="Carlson A."/>
            <person name="Copeland A."/>
            <person name="Coutinho P.M."/>
            <person name="de Vries R.P."/>
            <person name="Ferreira P."/>
            <person name="Findley K."/>
            <person name="Foster B."/>
            <person name="Gaskell J."/>
            <person name="Glotzer D."/>
            <person name="Gorecki P."/>
            <person name="Heitman J."/>
            <person name="Hesse C."/>
            <person name="Hori C."/>
            <person name="Igarashi K."/>
            <person name="Jurgens J.A."/>
            <person name="Kallen N."/>
            <person name="Kersten P."/>
            <person name="Kohler A."/>
            <person name="Kuees U."/>
            <person name="Kumar T.K.A."/>
            <person name="Kuo A."/>
            <person name="LaButti K."/>
            <person name="Larrondo L.F."/>
            <person name="Lindquist E."/>
            <person name="Ling A."/>
            <person name="Lombard V."/>
            <person name="Lucas S."/>
            <person name="Lundell T."/>
            <person name="Martin R."/>
            <person name="McLaughlin D.J."/>
            <person name="Morgenstern I."/>
            <person name="Morin E."/>
            <person name="Murat C."/>
            <person name="Nagy L.G."/>
            <person name="Nolan M."/>
            <person name="Ohm R.A."/>
            <person name="Patyshakuliyeva A."/>
            <person name="Rokas A."/>
            <person name="Ruiz-Duenas F.J."/>
            <person name="Sabat G."/>
            <person name="Salamov A."/>
            <person name="Samejima M."/>
            <person name="Schmutz J."/>
            <person name="Slot J.C."/>
            <person name="St John F."/>
            <person name="Stenlid J."/>
            <person name="Sun H."/>
            <person name="Sun S."/>
            <person name="Syed K."/>
            <person name="Tsang A."/>
            <person name="Wiebenga A."/>
            <person name="Young D."/>
            <person name="Pisabarro A."/>
            <person name="Eastwood D.C."/>
            <person name="Martin F."/>
            <person name="Cullen D."/>
            <person name="Grigoriev I.V."/>
            <person name="Hibbett D.S."/>
        </authorList>
    </citation>
    <scope>NUCLEOTIDE SEQUENCE [LARGE SCALE GENOMIC DNA]</scope>
    <source>
        <strain evidence="3">RWD-64-598 SS2</strain>
    </source>
</reference>
<dbReference type="EMBL" id="JH711584">
    <property type="protein sequence ID" value="EIW77322.1"/>
    <property type="molecule type" value="Genomic_DNA"/>
</dbReference>
<dbReference type="GeneID" id="19210769"/>
<sequence>MTIARRTRIPRNAKAQRRAHLSSVACRRRKSRTSLFVMMTCCPSASNLTRMAGDLDQSVIKTNVPHNQRQARRKPIQKKDLKIVYGSFSSSSVSSDPESGGYDGALLVPSSWV</sequence>
<dbReference type="RefSeq" id="XP_007772713.1">
    <property type="nucleotide sequence ID" value="XM_007774523.1"/>
</dbReference>
<evidence type="ECO:0000313" key="2">
    <source>
        <dbReference type="EMBL" id="EIW77322.1"/>
    </source>
</evidence>
<protein>
    <submittedName>
        <fullName evidence="2">Uncharacterized protein</fullName>
    </submittedName>
</protein>
<evidence type="ECO:0000313" key="3">
    <source>
        <dbReference type="Proteomes" id="UP000053558"/>
    </source>
</evidence>
<dbReference type="Proteomes" id="UP000053558">
    <property type="component" value="Unassembled WGS sequence"/>
</dbReference>
<proteinExistence type="predicted"/>
<name>A0A5M3MDI6_CONPW</name>
<dbReference type="AlphaFoldDB" id="A0A5M3MDI6"/>
<keyword evidence="3" id="KW-1185">Reference proteome</keyword>
<organism evidence="2 3">
    <name type="scientific">Coniophora puteana (strain RWD-64-598)</name>
    <name type="common">Brown rot fungus</name>
    <dbReference type="NCBI Taxonomy" id="741705"/>
    <lineage>
        <taxon>Eukaryota</taxon>
        <taxon>Fungi</taxon>
        <taxon>Dikarya</taxon>
        <taxon>Basidiomycota</taxon>
        <taxon>Agaricomycotina</taxon>
        <taxon>Agaricomycetes</taxon>
        <taxon>Agaricomycetidae</taxon>
        <taxon>Boletales</taxon>
        <taxon>Coniophorineae</taxon>
        <taxon>Coniophoraceae</taxon>
        <taxon>Coniophora</taxon>
    </lineage>
</organism>
<dbReference type="KEGG" id="cput:CONPUDRAFT_84444"/>
<evidence type="ECO:0000256" key="1">
    <source>
        <dbReference type="SAM" id="MobiDB-lite"/>
    </source>
</evidence>